<sequence length="201" mass="21636">MNDIVALRAKLMATVALFDESTPEAERRSSGMRLITEALGLLERFEPVTEGVAPAALSVACRITGHDVDGSRLAHHGTPAALVRKTTESLEAFARAVVEEAVRESTRAQMRRPLEAHLMEERIGFLSEIEGLRLELESLRAQLTACRCKCGGDRPAYVLTADLLSAADQRCACVLSGVHGCCVGHCPDSAARARARRGSPT</sequence>
<evidence type="ECO:0000313" key="3">
    <source>
        <dbReference type="Proteomes" id="UP000295497"/>
    </source>
</evidence>
<dbReference type="RefSeq" id="WP_129576606.1">
    <property type="nucleotide sequence ID" value="NZ_CP012672.1"/>
</dbReference>
<organism evidence="2 3">
    <name type="scientific">Sorangium cellulosum</name>
    <name type="common">Polyangium cellulosum</name>
    <dbReference type="NCBI Taxonomy" id="56"/>
    <lineage>
        <taxon>Bacteria</taxon>
        <taxon>Pseudomonadati</taxon>
        <taxon>Myxococcota</taxon>
        <taxon>Polyangia</taxon>
        <taxon>Polyangiales</taxon>
        <taxon>Polyangiaceae</taxon>
        <taxon>Sorangium</taxon>
    </lineage>
</organism>
<gene>
    <name evidence="1" type="ORF">SOCE836_052920</name>
    <name evidence="2" type="ORF">SOCE836_053500</name>
</gene>
<evidence type="ECO:0000313" key="1">
    <source>
        <dbReference type="EMBL" id="AUX33138.1"/>
    </source>
</evidence>
<dbReference type="EMBL" id="CP012672">
    <property type="protein sequence ID" value="AUX33138.1"/>
    <property type="molecule type" value="Genomic_DNA"/>
</dbReference>
<dbReference type="EMBL" id="CP012672">
    <property type="protein sequence ID" value="AUX33196.1"/>
    <property type="molecule type" value="Genomic_DNA"/>
</dbReference>
<dbReference type="AlphaFoldDB" id="A0A4P2QT07"/>
<protein>
    <submittedName>
        <fullName evidence="2">Uncharacterized protein</fullName>
    </submittedName>
</protein>
<name>A0A4P2QT07_SORCE</name>
<reference evidence="2 3" key="1">
    <citation type="submission" date="2015-09" db="EMBL/GenBank/DDBJ databases">
        <title>Sorangium comparison.</title>
        <authorList>
            <person name="Zaburannyi N."/>
            <person name="Bunk B."/>
            <person name="Overmann J."/>
            <person name="Mueller R."/>
        </authorList>
    </citation>
    <scope>NUCLEOTIDE SEQUENCE [LARGE SCALE GENOMIC DNA]</scope>
    <source>
        <strain evidence="2 3">So ce836</strain>
    </source>
</reference>
<evidence type="ECO:0000313" key="2">
    <source>
        <dbReference type="EMBL" id="AUX33196.1"/>
    </source>
</evidence>
<proteinExistence type="predicted"/>
<accession>A0A4P2QT07</accession>
<dbReference type="Proteomes" id="UP000295497">
    <property type="component" value="Chromosome"/>
</dbReference>